<dbReference type="AlphaFoldDB" id="A0A059TBB8"/>
<evidence type="ECO:0000313" key="2">
    <source>
        <dbReference type="EMBL" id="AHW83203.1"/>
    </source>
</evidence>
<reference evidence="2" key="1">
    <citation type="submission" date="2013-05" db="EMBL/GenBank/DDBJ databases">
        <title>Characterization of the mating type (MAT) locus in Sporothrix globosa.</title>
        <authorList>
            <person name="Tsui C.K.M."/>
            <person name="Kano R."/>
            <person name="Anzawa K."/>
            <person name="Mochizuki T."/>
            <person name="Hamelin R.C."/>
        </authorList>
    </citation>
    <scope>NUCLEOTIDE SEQUENCE</scope>
    <source>
        <strain evidence="2">KMU 3314</strain>
    </source>
</reference>
<dbReference type="EMBL" id="KF021931">
    <property type="protein sequence ID" value="AHW83203.1"/>
    <property type="molecule type" value="Genomic_DNA"/>
</dbReference>
<feature type="region of interest" description="Disordered" evidence="1">
    <location>
        <begin position="328"/>
        <end position="360"/>
    </location>
</feature>
<protein>
    <submittedName>
        <fullName evidence="2">Mating type protein</fullName>
    </submittedName>
</protein>
<feature type="compositionally biased region" description="Low complexity" evidence="1">
    <location>
        <begin position="169"/>
        <end position="198"/>
    </location>
</feature>
<sequence length="581" mass="62999">MNLWYCLRSHFARIQPERYAVRAAAIRFTEKLLIQKIAHLNGKKANGKDDSNGTPDSSVKDILRRASQTGHSDDERIVTSENNDELSSLPYRIVPAHRNGSPDNATIEDGQEWLDRELERIYNTGSNDTSCHRGGVLSIHLDTMGSDNEAANYMDRVARRSASSASASLATSSTTATAAAPFSCTSSSSGHMRSSSGSCLGKRRRGSTDIGGETLTGGDCLTMTEDVDQVVSHDGGPEDEPSEKAKGKRPEGAISPRKKPRRREAINGYKKHMKMPEPFPHKRPSVSFKKGYSENLAKTLTAVTQELEELQPLSTGMAAASTAVTADTTATTDTVQPRPLVSYTQDPSSPPTRPLRATPVSQTVPSATAMQSLQSMEVVSPLLHPPPMQNIHSMLSLPPMTSMPSLPVAPPASVVSDDEMRSYQDMQAMHMRAIEDLQAMDPVQAMQGLPGMSGVADDIPLMPAIPIPDAMAHALRPIPPLPHGLPMPTYDHNTIHQNVNHDAAYTTGYNYVPPPPSLVPAGQGGLNSPEDEDYIEVDDYFGVAGPMDFTDPGEMHRFMSFCEELGTSHDVLDTTSGFQWI</sequence>
<organism evidence="2">
    <name type="scientific">Sporothrix globosa</name>
    <dbReference type="NCBI Taxonomy" id="545651"/>
    <lineage>
        <taxon>Eukaryota</taxon>
        <taxon>Fungi</taxon>
        <taxon>Dikarya</taxon>
        <taxon>Ascomycota</taxon>
        <taxon>Pezizomycotina</taxon>
        <taxon>Sordariomycetes</taxon>
        <taxon>Sordariomycetidae</taxon>
        <taxon>Ophiostomatales</taxon>
        <taxon>Ophiostomataceae</taxon>
        <taxon>Sporothrix</taxon>
    </lineage>
</organism>
<feature type="region of interest" description="Disordered" evidence="1">
    <location>
        <begin position="169"/>
        <end position="263"/>
    </location>
</feature>
<gene>
    <name evidence="2" type="primary">MAT1-1-1</name>
</gene>
<evidence type="ECO:0000256" key="1">
    <source>
        <dbReference type="SAM" id="MobiDB-lite"/>
    </source>
</evidence>
<name>A0A059TBB8_9PEZI</name>
<feature type="compositionally biased region" description="Basic and acidic residues" evidence="1">
    <location>
        <begin position="242"/>
        <end position="251"/>
    </location>
</feature>
<proteinExistence type="predicted"/>
<accession>A0A059TBB8</accession>